<protein>
    <submittedName>
        <fullName evidence="2">Stage II sporulation protein M</fullName>
    </submittedName>
</protein>
<feature type="transmembrane region" description="Helical" evidence="1">
    <location>
        <begin position="103"/>
        <end position="127"/>
    </location>
</feature>
<comment type="caution">
    <text evidence="2">The sequence shown here is derived from an EMBL/GenBank/DDBJ whole genome shotgun (WGS) entry which is preliminary data.</text>
</comment>
<dbReference type="OrthoDB" id="9792847at2"/>
<feature type="transmembrane region" description="Helical" evidence="1">
    <location>
        <begin position="261"/>
        <end position="281"/>
    </location>
</feature>
<dbReference type="PANTHER" id="PTHR35337:SF1">
    <property type="entry name" value="SLR1478 PROTEIN"/>
    <property type="match status" value="1"/>
</dbReference>
<dbReference type="InterPro" id="IPR002798">
    <property type="entry name" value="SpoIIM-like"/>
</dbReference>
<dbReference type="PANTHER" id="PTHR35337">
    <property type="entry name" value="SLR1478 PROTEIN"/>
    <property type="match status" value="1"/>
</dbReference>
<reference evidence="2 3" key="1">
    <citation type="submission" date="2019-04" db="EMBL/GenBank/DDBJ databases">
        <authorList>
            <person name="Li Y."/>
            <person name="Wang J."/>
        </authorList>
    </citation>
    <scope>NUCLEOTIDE SEQUENCE [LARGE SCALE GENOMIC DNA]</scope>
    <source>
        <strain evidence="2 3">DSM 14668</strain>
    </source>
</reference>
<sequence>MKSQDEIVAARSADWRELETLVSRAEALHHLDGPSISRAAALYRALSGDLVLCRARCTPDLVAYLDNLAGRAHSALYGAEPFPLPAFGAFLTREFPRVLRRNASFFALAAALFLIPCAMGIVLALLVPDAASQILPRSMLDGMADMYSKGFDEGRGEGADSAMAGFYVRNNVGIAFRCFATGIFFGLGSVFYLIYNGLNIGMVTGWVTAAGFGRNIGTFMCGHGPFELTAIVVAGAAGLRMGHSLVVTHGRTRLGSLRESAPDIVCLVVGAAVMLLIAAAIEGFWSPSAAPPPVKWAVAALFSLLVTAYFVFAGRERGRAP</sequence>
<evidence type="ECO:0000313" key="3">
    <source>
        <dbReference type="Proteomes" id="UP000309215"/>
    </source>
</evidence>
<accession>A0A4U1JDN8</accession>
<proteinExistence type="predicted"/>
<dbReference type="AlphaFoldDB" id="A0A4U1JDN8"/>
<gene>
    <name evidence="2" type="ORF">E8A74_14305</name>
</gene>
<keyword evidence="1" id="KW-1133">Transmembrane helix</keyword>
<feature type="transmembrane region" description="Helical" evidence="1">
    <location>
        <begin position="174"/>
        <end position="195"/>
    </location>
</feature>
<dbReference type="Proteomes" id="UP000309215">
    <property type="component" value="Unassembled WGS sequence"/>
</dbReference>
<dbReference type="RefSeq" id="WP_136929549.1">
    <property type="nucleotide sequence ID" value="NZ_SSMQ01000012.1"/>
</dbReference>
<evidence type="ECO:0000313" key="2">
    <source>
        <dbReference type="EMBL" id="TKD08952.1"/>
    </source>
</evidence>
<dbReference type="Pfam" id="PF01944">
    <property type="entry name" value="SpoIIM"/>
    <property type="match status" value="1"/>
</dbReference>
<organism evidence="2 3">
    <name type="scientific">Polyangium fumosum</name>
    <dbReference type="NCBI Taxonomy" id="889272"/>
    <lineage>
        <taxon>Bacteria</taxon>
        <taxon>Pseudomonadati</taxon>
        <taxon>Myxococcota</taxon>
        <taxon>Polyangia</taxon>
        <taxon>Polyangiales</taxon>
        <taxon>Polyangiaceae</taxon>
        <taxon>Polyangium</taxon>
    </lineage>
</organism>
<dbReference type="EMBL" id="SSMQ01000012">
    <property type="protein sequence ID" value="TKD08952.1"/>
    <property type="molecule type" value="Genomic_DNA"/>
</dbReference>
<name>A0A4U1JDN8_9BACT</name>
<keyword evidence="1" id="KW-0812">Transmembrane</keyword>
<evidence type="ECO:0000256" key="1">
    <source>
        <dbReference type="SAM" id="Phobius"/>
    </source>
</evidence>
<feature type="transmembrane region" description="Helical" evidence="1">
    <location>
        <begin position="293"/>
        <end position="312"/>
    </location>
</feature>
<keyword evidence="1" id="KW-0472">Membrane</keyword>
<keyword evidence="3" id="KW-1185">Reference proteome</keyword>